<dbReference type="Proteomes" id="UP000565262">
    <property type="component" value="Unassembled WGS sequence"/>
</dbReference>
<organism evidence="1 2">
    <name type="scientific">Oceanospirillum sediminis</name>
    <dbReference type="NCBI Taxonomy" id="2760088"/>
    <lineage>
        <taxon>Bacteria</taxon>
        <taxon>Pseudomonadati</taxon>
        <taxon>Pseudomonadota</taxon>
        <taxon>Gammaproteobacteria</taxon>
        <taxon>Oceanospirillales</taxon>
        <taxon>Oceanospirillaceae</taxon>
        <taxon>Oceanospirillum</taxon>
    </lineage>
</organism>
<accession>A0A839ILF1</accession>
<reference evidence="1 2" key="1">
    <citation type="submission" date="2020-08" db="EMBL/GenBank/DDBJ databases">
        <title>Oceanospirillum sp. nov. isolated from marine sediment.</title>
        <authorList>
            <person name="Ji X."/>
        </authorList>
    </citation>
    <scope>NUCLEOTIDE SEQUENCE [LARGE SCALE GENOMIC DNA]</scope>
    <source>
        <strain evidence="1 2">D5</strain>
    </source>
</reference>
<keyword evidence="2" id="KW-1185">Reference proteome</keyword>
<dbReference type="AlphaFoldDB" id="A0A839ILF1"/>
<evidence type="ECO:0000313" key="1">
    <source>
        <dbReference type="EMBL" id="MBB1485788.1"/>
    </source>
</evidence>
<protein>
    <submittedName>
        <fullName evidence="1">Uncharacterized protein</fullName>
    </submittedName>
</protein>
<name>A0A839ILF1_9GAMM</name>
<comment type="caution">
    <text evidence="1">The sequence shown here is derived from an EMBL/GenBank/DDBJ whole genome shotgun (WGS) entry which is preliminary data.</text>
</comment>
<gene>
    <name evidence="1" type="ORF">H4O21_04075</name>
</gene>
<evidence type="ECO:0000313" key="2">
    <source>
        <dbReference type="Proteomes" id="UP000565262"/>
    </source>
</evidence>
<dbReference type="EMBL" id="JACJFM010000004">
    <property type="protein sequence ID" value="MBB1485788.1"/>
    <property type="molecule type" value="Genomic_DNA"/>
</dbReference>
<sequence length="660" mass="75518">MSDNDTFPSNIKFIIIRTIDPAQSDKTSKAFTQWVISKKPDIIETYKCSKEQFSTALKSFGVNSYIPPCILQDLYSISSGNLKLAKLIAGAISDGADAEFFSKEIVRLGLLRTLLTERFKHRDENIEIVLATLKSAALIGMCFDKSEAACLISKKNDNSNIAESFAKAKDTGLIDIDGEKVSFSHPVIVEFVRKELTDFEVRDLSLKLAQCLRALRPADYNRQADLFLAAGNRRESAEAIALYYLKLKRSLEYPEDHMTPDYKRLLYDFDMFSVCEKIGKSYELFGKGDYDEAREILKTTPEPEEKSLALEMVYTRSLCRVESGRCEEVEAVALELEKYLELEEMSEFVEISTRFRLLHQQALVLSGAIEKARLNSISLMSFLRGRIAIDSDARLKYYIVLRKSNSIHDPFVAYTHLKQAVSFFKPKKVNELPEYPLEYYRTLVNKSGVEIQLGLWRDACITLDEAIGLVSLYDFFVFPRLDVALNNLNLARCREKLDSPEKSVEQQTLVVAHNEALSDNFHHNLNLIGMMILANNIEGACSEISSLEIYFSNRNISEQYITFHLICRKQVISYLNEDWELCNKQQKDIERMLNEIDWPSKPALLKRTLFFGELIKDKKTLALQDFDTYFINKDPSGTGPSWPHFGRGVLFSELQFWSDS</sequence>
<dbReference type="RefSeq" id="WP_182807579.1">
    <property type="nucleotide sequence ID" value="NZ_JACJFM010000004.1"/>
</dbReference>
<proteinExistence type="predicted"/>